<dbReference type="AlphaFoldDB" id="A0AA85ESH6"/>
<dbReference type="Gene3D" id="3.90.70.10">
    <property type="entry name" value="Cysteine proteinases"/>
    <property type="match status" value="1"/>
</dbReference>
<dbReference type="GO" id="GO:0006508">
    <property type="term" value="P:proteolysis"/>
    <property type="evidence" value="ECO:0007669"/>
    <property type="project" value="InterPro"/>
</dbReference>
<keyword evidence="2" id="KW-1015">Disulfide bond</keyword>
<dbReference type="CDD" id="cd02248">
    <property type="entry name" value="Peptidase_C1A"/>
    <property type="match status" value="1"/>
</dbReference>
<evidence type="ECO:0000259" key="5">
    <source>
        <dbReference type="SMART" id="SM00848"/>
    </source>
</evidence>
<reference evidence="6" key="1">
    <citation type="submission" date="2022-06" db="EMBL/GenBank/DDBJ databases">
        <authorList>
            <person name="Berger JAMES D."/>
            <person name="Berger JAMES D."/>
        </authorList>
    </citation>
    <scope>NUCLEOTIDE SEQUENCE [LARGE SCALE GENOMIC DNA]</scope>
</reference>
<evidence type="ECO:0000313" key="7">
    <source>
        <dbReference type="WBParaSite" id="SRDH1_22680.1"/>
    </source>
</evidence>
<dbReference type="SMART" id="SM00848">
    <property type="entry name" value="Inhibitor_I29"/>
    <property type="match status" value="1"/>
</dbReference>
<dbReference type="InterPro" id="IPR000668">
    <property type="entry name" value="Peptidase_C1A_C"/>
</dbReference>
<evidence type="ECO:0000256" key="1">
    <source>
        <dbReference type="ARBA" id="ARBA00008455"/>
    </source>
</evidence>
<dbReference type="SUPFAM" id="SSF54001">
    <property type="entry name" value="Cysteine proteinases"/>
    <property type="match status" value="1"/>
</dbReference>
<dbReference type="WBParaSite" id="SRDH1_22680.1">
    <property type="protein sequence ID" value="SRDH1_22680.1"/>
    <property type="gene ID" value="SRDH1_22680"/>
</dbReference>
<dbReference type="SMART" id="SM00645">
    <property type="entry name" value="Pept_C1"/>
    <property type="match status" value="1"/>
</dbReference>
<keyword evidence="6" id="KW-1185">Reference proteome</keyword>
<protein>
    <submittedName>
        <fullName evidence="7">Pept_C1 domain-containing protein</fullName>
    </submittedName>
</protein>
<evidence type="ECO:0000259" key="4">
    <source>
        <dbReference type="SMART" id="SM00645"/>
    </source>
</evidence>
<dbReference type="InterPro" id="IPR013201">
    <property type="entry name" value="Prot_inhib_I29"/>
</dbReference>
<keyword evidence="3" id="KW-1133">Transmembrane helix</keyword>
<keyword evidence="3" id="KW-0472">Membrane</keyword>
<evidence type="ECO:0000256" key="3">
    <source>
        <dbReference type="SAM" id="Phobius"/>
    </source>
</evidence>
<feature type="domain" description="Peptidase C1A papain C-terminal" evidence="4">
    <location>
        <begin position="168"/>
        <end position="377"/>
    </location>
</feature>
<organism evidence="6 7">
    <name type="scientific">Schistosoma rodhaini</name>
    <dbReference type="NCBI Taxonomy" id="6188"/>
    <lineage>
        <taxon>Eukaryota</taxon>
        <taxon>Metazoa</taxon>
        <taxon>Spiralia</taxon>
        <taxon>Lophotrochozoa</taxon>
        <taxon>Platyhelminthes</taxon>
        <taxon>Trematoda</taxon>
        <taxon>Digenea</taxon>
        <taxon>Strigeidida</taxon>
        <taxon>Schistosomatoidea</taxon>
        <taxon>Schistosomatidae</taxon>
        <taxon>Schistosoma</taxon>
    </lineage>
</organism>
<reference evidence="7" key="2">
    <citation type="submission" date="2023-11" db="UniProtKB">
        <authorList>
            <consortium name="WormBaseParasite"/>
        </authorList>
    </citation>
    <scope>IDENTIFICATION</scope>
</reference>
<dbReference type="GO" id="GO:0008234">
    <property type="term" value="F:cysteine-type peptidase activity"/>
    <property type="evidence" value="ECO:0007669"/>
    <property type="project" value="InterPro"/>
</dbReference>
<feature type="transmembrane region" description="Helical" evidence="3">
    <location>
        <begin position="21"/>
        <end position="49"/>
    </location>
</feature>
<dbReference type="FunFam" id="3.90.70.10:FF:000332">
    <property type="entry name" value="Cathepsin L1"/>
    <property type="match status" value="1"/>
</dbReference>
<comment type="similarity">
    <text evidence="1">Belongs to the peptidase C1 family.</text>
</comment>
<keyword evidence="3" id="KW-0812">Transmembrane</keyword>
<dbReference type="InterPro" id="IPR039417">
    <property type="entry name" value="Peptidase_C1A_papain-like"/>
</dbReference>
<proteinExistence type="inferred from homology"/>
<dbReference type="Pfam" id="PF00112">
    <property type="entry name" value="Peptidase_C1"/>
    <property type="match status" value="1"/>
</dbReference>
<evidence type="ECO:0000313" key="6">
    <source>
        <dbReference type="Proteomes" id="UP000050792"/>
    </source>
</evidence>
<evidence type="ECO:0000256" key="2">
    <source>
        <dbReference type="ARBA" id="ARBA00023157"/>
    </source>
</evidence>
<dbReference type="Proteomes" id="UP000050792">
    <property type="component" value="Unassembled WGS sequence"/>
</dbReference>
<name>A0AA85ESH6_9TREM</name>
<dbReference type="PANTHER" id="PTHR12411">
    <property type="entry name" value="CYSTEINE PROTEASE FAMILY C1-RELATED"/>
    <property type="match status" value="1"/>
</dbReference>
<dbReference type="InterPro" id="IPR038765">
    <property type="entry name" value="Papain-like_cys_pep_sf"/>
</dbReference>
<sequence length="378" mass="44490">MRLYLHIYPYIYECLLISYDNLNIFFCWQISFIMIINFLIIIISSFLILSFNCELYNQSWDNNNNNNTIDYYLLWLTWQLRYNQYYQKTNELKNFYYWQLNVQKILLHNLYYDLGIKTYRKSINQYTAINWNEFYNQKIKKNNQYFKNIKKMNKLRNNNNNNDNNNNLPDYVDWRNNDTVTPVKTQEDCASSWAIASIEALEGQVKIKTGTLTPLSSQQLVDCAGDHECVENPVSVAFDFIKQNGVESQQDYPFTGKVGNCTYDSSKKVTTISSYIQVDDNEKELQKAVYNIGPIAVRIAMTQEFLTYGSGVLLIDDCQNEEPFESVLVVGYGIENDIPYWLVKFNLGEEFGDHGYIKLARNYKNMCHIANFAYYPVI</sequence>
<accession>A0AA85ESH6</accession>
<feature type="domain" description="Cathepsin propeptide inhibitor" evidence="5">
    <location>
        <begin position="75"/>
        <end position="134"/>
    </location>
</feature>
<dbReference type="InterPro" id="IPR013128">
    <property type="entry name" value="Peptidase_C1A"/>
</dbReference>